<proteinExistence type="predicted"/>
<dbReference type="HOGENOM" id="CLU_062986_1_1_12"/>
<feature type="coiled-coil region" evidence="1">
    <location>
        <begin position="22"/>
        <end position="52"/>
    </location>
</feature>
<dbReference type="Gene3D" id="1.10.3160.10">
    <property type="entry name" value="Bbcrasp-1"/>
    <property type="match status" value="1"/>
</dbReference>
<dbReference type="EMBL" id="CP004316">
    <property type="protein sequence ID" value="AHH07460.1"/>
    <property type="molecule type" value="Genomic_DNA"/>
</dbReference>
<protein>
    <submittedName>
        <fullName evidence="2">Putative membrane spanning protein</fullName>
    </submittedName>
</protein>
<keyword evidence="1" id="KW-0175">Coiled coil</keyword>
<dbReference type="Pfam" id="PF05714">
    <property type="entry name" value="PFam54_60"/>
    <property type="match status" value="1"/>
</dbReference>
<name>W5SKR1_9SPIR</name>
<dbReference type="RefSeq" id="WP_025401393.1">
    <property type="nucleotide sequence ID" value="NZ_CP004316.1"/>
</dbReference>
<evidence type="ECO:0000256" key="1">
    <source>
        <dbReference type="SAM" id="Coils"/>
    </source>
</evidence>
<gene>
    <name evidence="2" type="ORF">BCD_1394</name>
</gene>
<organism evidence="2">
    <name type="scientific">Borrelia crocidurae DOU</name>
    <dbReference type="NCBI Taxonomy" id="1293575"/>
    <lineage>
        <taxon>Bacteria</taxon>
        <taxon>Pseudomonadati</taxon>
        <taxon>Spirochaetota</taxon>
        <taxon>Spirochaetia</taxon>
        <taxon>Spirochaetales</taxon>
        <taxon>Borreliaceae</taxon>
        <taxon>Borrelia</taxon>
    </lineage>
</organism>
<evidence type="ECO:0000313" key="2">
    <source>
        <dbReference type="EMBL" id="AHH07460.1"/>
    </source>
</evidence>
<keyword evidence="2" id="KW-0614">Plasmid</keyword>
<dbReference type="AlphaFoldDB" id="W5SKR1"/>
<geneLocation type="plasmid" evidence="2">
    <name>unnamed</name>
</geneLocation>
<dbReference type="InterPro" id="IPR008421">
    <property type="entry name" value="Borrelia_lipoprotein_PFam54/60"/>
</dbReference>
<sequence length="289" mass="34262">MRYNLSGAFILINLIAITTLTCKQNIESFKKLKEELREAENIRNNLEIYTKNAHADAIRQKKIIVAKLRDKIIRSKYTLQTYTKNDDWIEDHVLYGVDNQQVFKIAKDYYNGEVYASRNNRSSRKLIYLALEYRRLAIINFEIILNKLAEKANIKTTYKQNEYDVNTEYNVLIEDILTSFKKYAHNYFEIALIPLSQKQKDLYYLSLKDLQLLKDKFDELQKIRDTGKIYVVAIYNDFQNNKDNIKDGDAVHLKNYINGMRYKYKFKKLANKAEELAYQISQILNVKKV</sequence>
<accession>W5SKR1</accession>
<reference evidence="2" key="1">
    <citation type="submission" date="2013-02" db="EMBL/GenBank/DDBJ databases">
        <title>Comparative genomics of Borrelia species.</title>
        <authorList>
            <person name="Schwan T.G."/>
            <person name="Raffel S.J."/>
            <person name="Porcella S.F."/>
        </authorList>
    </citation>
    <scope>NUCLEOTIDE SEQUENCE</scope>
    <source>
        <strain evidence="2">DOU</strain>
        <plasmid evidence="2">unnamed</plasmid>
    </source>
</reference>